<dbReference type="Proteomes" id="UP001569428">
    <property type="component" value="Unassembled WGS sequence"/>
</dbReference>
<organism evidence="2 3">
    <name type="scientific">Microbulbifer epialgicus</name>
    <dbReference type="NCBI Taxonomy" id="393907"/>
    <lineage>
        <taxon>Bacteria</taxon>
        <taxon>Pseudomonadati</taxon>
        <taxon>Pseudomonadota</taxon>
        <taxon>Gammaproteobacteria</taxon>
        <taxon>Cellvibrionales</taxon>
        <taxon>Microbulbiferaceae</taxon>
        <taxon>Microbulbifer</taxon>
    </lineage>
</organism>
<protein>
    <recommendedName>
        <fullName evidence="4">Ferric reductase like transmembrane component</fullName>
    </recommendedName>
</protein>
<feature type="transmembrane region" description="Helical" evidence="1">
    <location>
        <begin position="46"/>
        <end position="67"/>
    </location>
</feature>
<evidence type="ECO:0000313" key="2">
    <source>
        <dbReference type="EMBL" id="MFA0813023.1"/>
    </source>
</evidence>
<keyword evidence="1" id="KW-1133">Transmembrane helix</keyword>
<feature type="transmembrane region" description="Helical" evidence="1">
    <location>
        <begin position="129"/>
        <end position="152"/>
    </location>
</feature>
<feature type="transmembrane region" description="Helical" evidence="1">
    <location>
        <begin position="190"/>
        <end position="208"/>
    </location>
</feature>
<accession>A0ABV4P3R8</accession>
<gene>
    <name evidence="2" type="ORF">ACCI49_19120</name>
</gene>
<dbReference type="RefSeq" id="WP_371840767.1">
    <property type="nucleotide sequence ID" value="NZ_JBGMEK010000066.1"/>
</dbReference>
<keyword evidence="1" id="KW-0812">Transmembrane</keyword>
<reference evidence="2 3" key="1">
    <citation type="submission" date="2024-08" db="EMBL/GenBank/DDBJ databases">
        <authorList>
            <person name="Ishaq N."/>
        </authorList>
    </citation>
    <scope>NUCLEOTIDE SEQUENCE [LARGE SCALE GENOMIC DNA]</scope>
    <source>
        <strain evidence="2 3">DSM 18651</strain>
    </source>
</reference>
<feature type="transmembrane region" description="Helical" evidence="1">
    <location>
        <begin position="88"/>
        <end position="109"/>
    </location>
</feature>
<evidence type="ECO:0000313" key="3">
    <source>
        <dbReference type="Proteomes" id="UP001569428"/>
    </source>
</evidence>
<evidence type="ECO:0000256" key="1">
    <source>
        <dbReference type="SAM" id="Phobius"/>
    </source>
</evidence>
<keyword evidence="3" id="KW-1185">Reference proteome</keyword>
<sequence length="223" mass="24691">MKKLIVFSALLVAVVAAVGIPLVTWWSSVGNPVDYFGGYMPPGQQAYILSKLAGLLAISLFWLQCLFALGKRFSGAAFAQFCGHRSHVALGSLTLIMVLLHVSLFFAAVSIRTGSPAWGLLVPKFSHGYYNQQVTLGLIAFLLLCVGAFAGWKTAIGSEKWRIGHYLWLLVLPLAFIHALSIGTESRLPIMFYFLLVMPIILFFIGFFRVGNHFLRRSYVSTR</sequence>
<feature type="transmembrane region" description="Helical" evidence="1">
    <location>
        <begin position="164"/>
        <end position="184"/>
    </location>
</feature>
<name>A0ABV4P3R8_9GAMM</name>
<comment type="caution">
    <text evidence="2">The sequence shown here is derived from an EMBL/GenBank/DDBJ whole genome shotgun (WGS) entry which is preliminary data.</text>
</comment>
<keyword evidence="1" id="KW-0472">Membrane</keyword>
<dbReference type="EMBL" id="JBGMEK010000066">
    <property type="protein sequence ID" value="MFA0813023.1"/>
    <property type="molecule type" value="Genomic_DNA"/>
</dbReference>
<proteinExistence type="predicted"/>
<evidence type="ECO:0008006" key="4">
    <source>
        <dbReference type="Google" id="ProtNLM"/>
    </source>
</evidence>